<dbReference type="Proteomes" id="UP000199421">
    <property type="component" value="Unassembled WGS sequence"/>
</dbReference>
<evidence type="ECO:0000259" key="2">
    <source>
        <dbReference type="Pfam" id="PF11827"/>
    </source>
</evidence>
<dbReference type="RefSeq" id="WP_093323305.1">
    <property type="nucleotide sequence ID" value="NZ_FOAF01000001.1"/>
</dbReference>
<dbReference type="Pfam" id="PF11827">
    <property type="entry name" value="DUF3347"/>
    <property type="match status" value="1"/>
</dbReference>
<feature type="domain" description="DUF3347" evidence="2">
    <location>
        <begin position="71"/>
        <end position="161"/>
    </location>
</feature>
<dbReference type="PROSITE" id="PS51257">
    <property type="entry name" value="PROKAR_LIPOPROTEIN"/>
    <property type="match status" value="1"/>
</dbReference>
<dbReference type="STRING" id="407022.SAMN05661044_02144"/>
<proteinExistence type="predicted"/>
<gene>
    <name evidence="3" type="ORF">SAMN05661044_02144</name>
</gene>
<dbReference type="InterPro" id="IPR021782">
    <property type="entry name" value="DUF3347"/>
</dbReference>
<reference evidence="4" key="1">
    <citation type="submission" date="2016-10" db="EMBL/GenBank/DDBJ databases">
        <authorList>
            <person name="Varghese N."/>
            <person name="Submissions S."/>
        </authorList>
    </citation>
    <scope>NUCLEOTIDE SEQUENCE [LARGE SCALE GENOMIC DNA]</scope>
    <source>
        <strain evidence="4">DSM 18733</strain>
    </source>
</reference>
<dbReference type="AlphaFoldDB" id="A0A1H7MVU5"/>
<sequence>MKKIIFGAMVVVAFAFAACNSKSDRTAKQDHNMENMESSIPHAIGDDSSLTEIKASFIHVDPKVASSIKQIVNHYIHIKTALSNDDGKEAANGGKAMAAVIAQFGKSALTAEQATLYNQNEEDLKEHAEHIGENEGNIDHQREHFIMMSEDVTALVKGFGAGRPIYNAHCPMAKNNEGAMWLSEAREIKNPYFGSKMLTCGVVKEIIN</sequence>
<keyword evidence="1" id="KW-0732">Signal</keyword>
<dbReference type="EMBL" id="FOAF01000001">
    <property type="protein sequence ID" value="SEL15211.1"/>
    <property type="molecule type" value="Genomic_DNA"/>
</dbReference>
<feature type="signal peptide" evidence="1">
    <location>
        <begin position="1"/>
        <end position="17"/>
    </location>
</feature>
<protein>
    <recommendedName>
        <fullName evidence="2">DUF3347 domain-containing protein</fullName>
    </recommendedName>
</protein>
<evidence type="ECO:0000256" key="1">
    <source>
        <dbReference type="SAM" id="SignalP"/>
    </source>
</evidence>
<accession>A0A1H7MVU5</accession>
<dbReference type="OrthoDB" id="5513217at2"/>
<name>A0A1H7MVU5_OLID1</name>
<feature type="chain" id="PRO_5011737570" description="DUF3347 domain-containing protein" evidence="1">
    <location>
        <begin position="18"/>
        <end position="208"/>
    </location>
</feature>
<organism evidence="3 4">
    <name type="scientific">Olivibacter domesticus</name>
    <name type="common">Pseudosphingobacterium domesticum</name>
    <dbReference type="NCBI Taxonomy" id="407022"/>
    <lineage>
        <taxon>Bacteria</taxon>
        <taxon>Pseudomonadati</taxon>
        <taxon>Bacteroidota</taxon>
        <taxon>Sphingobacteriia</taxon>
        <taxon>Sphingobacteriales</taxon>
        <taxon>Sphingobacteriaceae</taxon>
        <taxon>Olivibacter</taxon>
    </lineage>
</organism>
<keyword evidence="4" id="KW-1185">Reference proteome</keyword>
<evidence type="ECO:0000313" key="4">
    <source>
        <dbReference type="Proteomes" id="UP000199421"/>
    </source>
</evidence>
<evidence type="ECO:0000313" key="3">
    <source>
        <dbReference type="EMBL" id="SEL15211.1"/>
    </source>
</evidence>